<reference evidence="2" key="1">
    <citation type="submission" date="2016-11" db="EMBL/GenBank/DDBJ databases">
        <authorList>
            <person name="Varghese N."/>
            <person name="Submissions S."/>
        </authorList>
    </citation>
    <scope>NUCLEOTIDE SEQUENCE [LARGE SCALE GENOMIC DNA]</scope>
    <source>
        <strain evidence="2">DSM 6637</strain>
    </source>
</reference>
<keyword evidence="2" id="KW-1185">Reference proteome</keyword>
<evidence type="ECO:0000313" key="2">
    <source>
        <dbReference type="Proteomes" id="UP000184444"/>
    </source>
</evidence>
<evidence type="ECO:0000313" key="1">
    <source>
        <dbReference type="EMBL" id="SHL98554.1"/>
    </source>
</evidence>
<dbReference type="EMBL" id="FRCK01000002">
    <property type="protein sequence ID" value="SHL98554.1"/>
    <property type="molecule type" value="Genomic_DNA"/>
</dbReference>
<organism evidence="1 2">
    <name type="scientific">Paracoccus solventivorans</name>
    <dbReference type="NCBI Taxonomy" id="53463"/>
    <lineage>
        <taxon>Bacteria</taxon>
        <taxon>Pseudomonadati</taxon>
        <taxon>Pseudomonadota</taxon>
        <taxon>Alphaproteobacteria</taxon>
        <taxon>Rhodobacterales</taxon>
        <taxon>Paracoccaceae</taxon>
        <taxon>Paracoccus</taxon>
    </lineage>
</organism>
<protein>
    <submittedName>
        <fullName evidence="1">Uncharacterized protein</fullName>
    </submittedName>
</protein>
<proteinExistence type="predicted"/>
<accession>A0A1M7F3C0</accession>
<gene>
    <name evidence="1" type="ORF">SAMN05444389_102506</name>
</gene>
<dbReference type="STRING" id="53463.SAMN05444389_102506"/>
<sequence>MDELSQEWFELRDHRRRLYSRAVWVPVYGRILPSERGRYPEVGHVEETLSVGSAVVFNDKREKAEELDWHYWSLDNTTPYLNGDRQYFEAESFYDDPARA</sequence>
<name>A0A1M7F3C0_9RHOB</name>
<dbReference type="Proteomes" id="UP000184444">
    <property type="component" value="Unassembled WGS sequence"/>
</dbReference>
<dbReference type="AlphaFoldDB" id="A0A1M7F3C0"/>